<dbReference type="InterPro" id="IPR052218">
    <property type="entry name" value="Preflagellin_Peptidase"/>
</dbReference>
<evidence type="ECO:0000256" key="6">
    <source>
        <dbReference type="SAM" id="Phobius"/>
    </source>
</evidence>
<evidence type="ECO:0000256" key="1">
    <source>
        <dbReference type="ARBA" id="ARBA00004651"/>
    </source>
</evidence>
<dbReference type="Proteomes" id="UP000680815">
    <property type="component" value="Unassembled WGS sequence"/>
</dbReference>
<gene>
    <name evidence="8" type="ORF">J5Y09_04690</name>
</gene>
<comment type="caution">
    <text evidence="8">The sequence shown here is derived from an EMBL/GenBank/DDBJ whole genome shotgun (WGS) entry which is preliminary data.</text>
</comment>
<dbReference type="PANTHER" id="PTHR36506:SF1">
    <property type="entry name" value="PREFLAGELLIN PEPTIDASE"/>
    <property type="match status" value="1"/>
</dbReference>
<dbReference type="PANTHER" id="PTHR36506">
    <property type="entry name" value="PREFLAGELLIN PEPTIDASE"/>
    <property type="match status" value="1"/>
</dbReference>
<evidence type="ECO:0000256" key="4">
    <source>
        <dbReference type="ARBA" id="ARBA00022989"/>
    </source>
</evidence>
<evidence type="ECO:0000256" key="2">
    <source>
        <dbReference type="ARBA" id="ARBA00022475"/>
    </source>
</evidence>
<feature type="transmembrane region" description="Helical" evidence="6">
    <location>
        <begin position="58"/>
        <end position="76"/>
    </location>
</feature>
<organism evidence="8 9">
    <name type="scientific">Roseomonas nitratireducens</name>
    <dbReference type="NCBI Taxonomy" id="2820810"/>
    <lineage>
        <taxon>Bacteria</taxon>
        <taxon>Pseudomonadati</taxon>
        <taxon>Pseudomonadota</taxon>
        <taxon>Alphaproteobacteria</taxon>
        <taxon>Acetobacterales</taxon>
        <taxon>Roseomonadaceae</taxon>
        <taxon>Roseomonas</taxon>
    </lineage>
</organism>
<dbReference type="EC" id="3.4.23.43" evidence="8"/>
<dbReference type="InterPro" id="IPR000045">
    <property type="entry name" value="Prepilin_IV_endopep_pep"/>
</dbReference>
<proteinExistence type="predicted"/>
<evidence type="ECO:0000256" key="3">
    <source>
        <dbReference type="ARBA" id="ARBA00022692"/>
    </source>
</evidence>
<keyword evidence="5 6" id="KW-0472">Membrane</keyword>
<keyword evidence="2" id="KW-1003">Cell membrane</keyword>
<comment type="subcellular location">
    <subcellularLocation>
        <location evidence="1">Cell membrane</location>
        <topology evidence="1">Multi-pass membrane protein</topology>
    </subcellularLocation>
</comment>
<dbReference type="Gene3D" id="1.20.120.1220">
    <property type="match status" value="1"/>
</dbReference>
<dbReference type="EMBL" id="JAGIYZ010000003">
    <property type="protein sequence ID" value="MBP0463198.1"/>
    <property type="molecule type" value="Genomic_DNA"/>
</dbReference>
<keyword evidence="9" id="KW-1185">Reference proteome</keyword>
<accession>A0ABS4AQS1</accession>
<dbReference type="GO" id="GO:0004190">
    <property type="term" value="F:aspartic-type endopeptidase activity"/>
    <property type="evidence" value="ECO:0007669"/>
    <property type="project" value="UniProtKB-EC"/>
</dbReference>
<evidence type="ECO:0000259" key="7">
    <source>
        <dbReference type="Pfam" id="PF01478"/>
    </source>
</evidence>
<feature type="domain" description="Prepilin type IV endopeptidase peptidase" evidence="7">
    <location>
        <begin position="16"/>
        <end position="116"/>
    </location>
</feature>
<sequence length="173" mass="17659">MVPFPAPTMPDAIALVAFPVLAAAAFRDVAVRRIPNALVAAIALLGVARHAASGLGPLFLSCIAASLVLFAAFMLWRRGVLGGGDVKLLAATALLVPPIAVPHLLLATAIAGGLLAACHLLLRRHAGLPVAMPSGAIGRVLRCEAWRIGRGAPLPYGVAIAAGTFFVLIRTGV</sequence>
<feature type="transmembrane region" description="Helical" evidence="6">
    <location>
        <begin position="88"/>
        <end position="115"/>
    </location>
</feature>
<dbReference type="RefSeq" id="WP_209350594.1">
    <property type="nucleotide sequence ID" value="NZ_JAGIYZ010000003.1"/>
</dbReference>
<feature type="transmembrane region" description="Helical" evidence="6">
    <location>
        <begin position="154"/>
        <end position="172"/>
    </location>
</feature>
<evidence type="ECO:0000313" key="9">
    <source>
        <dbReference type="Proteomes" id="UP000680815"/>
    </source>
</evidence>
<name>A0ABS4AQS1_9PROT</name>
<protein>
    <submittedName>
        <fullName evidence="8">Prepilin peptidase</fullName>
        <ecNumber evidence="8">3.4.23.43</ecNumber>
    </submittedName>
</protein>
<keyword evidence="8" id="KW-0378">Hydrolase</keyword>
<keyword evidence="4 6" id="KW-1133">Transmembrane helix</keyword>
<reference evidence="8 9" key="1">
    <citation type="submission" date="2021-03" db="EMBL/GenBank/DDBJ databases">
        <authorList>
            <person name="So Y."/>
        </authorList>
    </citation>
    <scope>NUCLEOTIDE SEQUENCE [LARGE SCALE GENOMIC DNA]</scope>
    <source>
        <strain evidence="8 9">PWR1</strain>
    </source>
</reference>
<keyword evidence="3 6" id="KW-0812">Transmembrane</keyword>
<evidence type="ECO:0000313" key="8">
    <source>
        <dbReference type="EMBL" id="MBP0463198.1"/>
    </source>
</evidence>
<dbReference type="Pfam" id="PF01478">
    <property type="entry name" value="Peptidase_A24"/>
    <property type="match status" value="1"/>
</dbReference>
<feature type="transmembrane region" description="Helical" evidence="6">
    <location>
        <begin position="12"/>
        <end position="29"/>
    </location>
</feature>
<evidence type="ECO:0000256" key="5">
    <source>
        <dbReference type="ARBA" id="ARBA00023136"/>
    </source>
</evidence>